<dbReference type="Gene3D" id="2.60.40.4060">
    <property type="entry name" value="Reeler domain"/>
    <property type="match status" value="1"/>
</dbReference>
<proteinExistence type="evidence at transcript level"/>
<evidence type="ECO:0000313" key="4">
    <source>
        <dbReference type="EMBL" id="QHN70766.1"/>
    </source>
</evidence>
<feature type="compositionally biased region" description="Polar residues" evidence="1">
    <location>
        <begin position="192"/>
        <end position="206"/>
    </location>
</feature>
<dbReference type="PANTHER" id="PTHR45828:SF42">
    <property type="entry name" value="DEFENSE PROTEIN L(2)34FC"/>
    <property type="match status" value="1"/>
</dbReference>
<feature type="signal peptide" evidence="2">
    <location>
        <begin position="1"/>
        <end position="30"/>
    </location>
</feature>
<dbReference type="EMBL" id="MN876862">
    <property type="protein sequence ID" value="QHN70766.1"/>
    <property type="molecule type" value="mRNA"/>
</dbReference>
<organism evidence="4">
    <name type="scientific">Callistoctopus minor</name>
    <name type="common">Octopus</name>
    <name type="synonym">Octopus minor</name>
    <dbReference type="NCBI Taxonomy" id="515824"/>
    <lineage>
        <taxon>Eukaryota</taxon>
        <taxon>Metazoa</taxon>
        <taxon>Spiralia</taxon>
        <taxon>Lophotrochozoa</taxon>
        <taxon>Mollusca</taxon>
        <taxon>Cephalopoda</taxon>
        <taxon>Coleoidea</taxon>
        <taxon>Octopodiformes</taxon>
        <taxon>Octopoda</taxon>
        <taxon>Incirrata</taxon>
        <taxon>Octopodidae</taxon>
        <taxon>Callistoctopus</taxon>
    </lineage>
</organism>
<evidence type="ECO:0000259" key="3">
    <source>
        <dbReference type="PROSITE" id="PS51019"/>
    </source>
</evidence>
<dbReference type="Pfam" id="PF02014">
    <property type="entry name" value="Reeler"/>
    <property type="match status" value="1"/>
</dbReference>
<sequence length="394" mass="44351">MAMSHSQKESVFLLCFILLLVIFNLPVAFCFPSGAPKSSCFNLIPHHGTGEPQQSTSPYQIVAETTYTPQGTFVRGVIRSNETFKGFILQARPLGTDITVGEFVWFSEESARPLDCIHPNDTLTHRNINEKQKVSFIWTPGQSNLEVETIQFRATVVKSYGLFWTNIESDIISLKQDKSHDPSLIPAGGADTSKSGTSQDSNPNQHQQEKKPMSILVGKKTQLNSTSANEKKHGTGDRVEDNQQPSSSANPLPVQQRPSFLRPQQKQQQWEQKRWPRNFPPPLSHLPQQEQQPHHHHHQQQQHQQPQQPPNMWLEPRWFLSTNQGFPFSAFPQSSRINGQVPGNSQTSDLGEVISLLSSPLIYSRCYLLKLLYVCVTKPASIPGTVTVTMSQQQ</sequence>
<feature type="chain" id="PRO_5025503153" evidence="2">
    <location>
        <begin position="31"/>
        <end position="394"/>
    </location>
</feature>
<feature type="domain" description="Reelin" evidence="3">
    <location>
        <begin position="25"/>
        <end position="187"/>
    </location>
</feature>
<name>A0A6B9UQ41_CALMC</name>
<dbReference type="InterPro" id="IPR042307">
    <property type="entry name" value="Reeler_sf"/>
</dbReference>
<protein>
    <submittedName>
        <fullName evidence="4">Defense protein 3</fullName>
    </submittedName>
</protein>
<evidence type="ECO:0000256" key="2">
    <source>
        <dbReference type="SAM" id="SignalP"/>
    </source>
</evidence>
<dbReference type="CDD" id="cd08544">
    <property type="entry name" value="Reeler"/>
    <property type="match status" value="1"/>
</dbReference>
<evidence type="ECO:0000256" key="1">
    <source>
        <dbReference type="SAM" id="MobiDB-lite"/>
    </source>
</evidence>
<dbReference type="InterPro" id="IPR051237">
    <property type="entry name" value="Ferric-chelate_Red/DefProt"/>
</dbReference>
<dbReference type="PANTHER" id="PTHR45828">
    <property type="entry name" value="CYTOCHROME B561/FERRIC REDUCTASE TRANSMEMBRANE"/>
    <property type="match status" value="1"/>
</dbReference>
<dbReference type="PROSITE" id="PS51019">
    <property type="entry name" value="REELIN"/>
    <property type="match status" value="1"/>
</dbReference>
<dbReference type="GO" id="GO:0016020">
    <property type="term" value="C:membrane"/>
    <property type="evidence" value="ECO:0007669"/>
    <property type="project" value="TreeGrafter"/>
</dbReference>
<keyword evidence="2" id="KW-0732">Signal</keyword>
<dbReference type="AlphaFoldDB" id="A0A6B9UQ41"/>
<feature type="region of interest" description="Disordered" evidence="1">
    <location>
        <begin position="180"/>
        <end position="312"/>
    </location>
</feature>
<accession>A0A6B9UQ41</accession>
<dbReference type="InterPro" id="IPR002861">
    <property type="entry name" value="Reeler_dom"/>
</dbReference>
<reference evidence="4" key="1">
    <citation type="journal article" date="2020" name="Mar. Drugs">
        <title>Octominin: A Novel Synthetic Anticandidal Peptide Derived from Defense Protein of Octopus minor.</title>
        <authorList>
            <person name="Nikapitiya C."/>
            <person name="Dananjaya S.H.S."/>
            <person name="Chandrarathna H.P.S.U."/>
            <person name="De Zoysa M."/>
            <person name="Whang I."/>
        </authorList>
    </citation>
    <scope>NUCLEOTIDE SEQUENCE</scope>
</reference>
<feature type="compositionally biased region" description="Basic and acidic residues" evidence="1">
    <location>
        <begin position="229"/>
        <end position="241"/>
    </location>
</feature>